<dbReference type="Gene3D" id="2.130.10.10">
    <property type="entry name" value="YVTN repeat-like/Quinoprotein amine dehydrogenase"/>
    <property type="match status" value="2"/>
</dbReference>
<dbReference type="RefSeq" id="WP_119784819.1">
    <property type="nucleotide sequence ID" value="NZ_QYUQ01000002.1"/>
</dbReference>
<evidence type="ECO:0000313" key="5">
    <source>
        <dbReference type="EMBL" id="RJG01370.1"/>
    </source>
</evidence>
<dbReference type="SUPFAM" id="SSF110296">
    <property type="entry name" value="Oligoxyloglucan reducing end-specific cellobiohydrolase"/>
    <property type="match status" value="1"/>
</dbReference>
<keyword evidence="5" id="KW-0378">Hydrolase</keyword>
<feature type="chain" id="PRO_5017225813" evidence="3">
    <location>
        <begin position="27"/>
        <end position="361"/>
    </location>
</feature>
<dbReference type="GO" id="GO:0009523">
    <property type="term" value="C:photosystem II"/>
    <property type="evidence" value="ECO:0007669"/>
    <property type="project" value="UniProtKB-KW"/>
</dbReference>
<reference evidence="6" key="1">
    <citation type="submission" date="2018-09" db="EMBL/GenBank/DDBJ databases">
        <authorList>
            <person name="Zhu H."/>
        </authorList>
    </citation>
    <scope>NUCLEOTIDE SEQUENCE [LARGE SCALE GENOMIC DNA]</scope>
    <source>
        <strain evidence="6">K1S02-23</strain>
    </source>
</reference>
<dbReference type="PROSITE" id="PS51257">
    <property type="entry name" value="PROKAR_LIPOPROTEIN"/>
    <property type="match status" value="1"/>
</dbReference>
<evidence type="ECO:0000256" key="3">
    <source>
        <dbReference type="SAM" id="SignalP"/>
    </source>
</evidence>
<gene>
    <name evidence="5" type="ORF">D3878_07045</name>
</gene>
<keyword evidence="6" id="KW-1185">Reference proteome</keyword>
<keyword evidence="3" id="KW-0732">Signal</keyword>
<keyword evidence="1" id="KW-0602">Photosynthesis</keyword>
<dbReference type="GO" id="GO:0015979">
    <property type="term" value="P:photosynthesis"/>
    <property type="evidence" value="ECO:0007669"/>
    <property type="project" value="UniProtKB-KW"/>
</dbReference>
<dbReference type="AlphaFoldDB" id="A0A3A3GK87"/>
<keyword evidence="2" id="KW-0604">Photosystem II</keyword>
<evidence type="ECO:0000256" key="2">
    <source>
        <dbReference type="ARBA" id="ARBA00023276"/>
    </source>
</evidence>
<feature type="domain" description="Photosynthesis system II assembly factor Ycf48/Hcf136-like" evidence="4">
    <location>
        <begin position="67"/>
        <end position="126"/>
    </location>
</feature>
<dbReference type="PANTHER" id="PTHR47199">
    <property type="entry name" value="PHOTOSYSTEM II STABILITY/ASSEMBLY FACTOR HCF136, CHLOROPLASTIC"/>
    <property type="match status" value="1"/>
</dbReference>
<evidence type="ECO:0000256" key="1">
    <source>
        <dbReference type="ARBA" id="ARBA00022531"/>
    </source>
</evidence>
<protein>
    <submittedName>
        <fullName evidence="5">Glycosyl hydrolase</fullName>
    </submittedName>
</protein>
<dbReference type="Proteomes" id="UP000266327">
    <property type="component" value="Unassembled WGS sequence"/>
</dbReference>
<organism evidence="5 6">
    <name type="scientific">Noviherbaspirillum sedimenti</name>
    <dbReference type="NCBI Taxonomy" id="2320865"/>
    <lineage>
        <taxon>Bacteria</taxon>
        <taxon>Pseudomonadati</taxon>
        <taxon>Pseudomonadota</taxon>
        <taxon>Betaproteobacteria</taxon>
        <taxon>Burkholderiales</taxon>
        <taxon>Oxalobacteraceae</taxon>
        <taxon>Noviherbaspirillum</taxon>
    </lineage>
</organism>
<evidence type="ECO:0000313" key="6">
    <source>
        <dbReference type="Proteomes" id="UP000266327"/>
    </source>
</evidence>
<dbReference type="PANTHER" id="PTHR47199:SF2">
    <property type="entry name" value="PHOTOSYSTEM II STABILITY_ASSEMBLY FACTOR HCF136, CHLOROPLASTIC"/>
    <property type="match status" value="1"/>
</dbReference>
<comment type="caution">
    <text evidence="5">The sequence shown here is derived from an EMBL/GenBank/DDBJ whole genome shotgun (WGS) entry which is preliminary data.</text>
</comment>
<sequence>MRISKLYLTLLLAFSACVLIAPGAKAESGRAFQDPLSMAATPVAGALKISKQPILALATVNKKIVAVGLRGLIALSDDGGKIWRQAKVPVQSDLTAVTFPNDRNGWAVGHDGVIIATSDAGETWVKQFDGNQAATLFPDYYRKQVEAGNEGKKAFLDQVTLNAQNGAALPYLAVHFANEKIGYAVGSFGMIVATEDGGKMWRPWLEHVENNDFLNLNDIQQVGTDLYMVGERGMVWKLDRSSMVFKSIATGYNGSFFGLTGSQDKLLAFGLAGTVYRSANRGLTWEPANIGTRATLTAGTVTGSGLPILVSERGQLFIGDSQWKTFQAHPIPNLSMLAAVAISGTDSVVVAGYGGIQVQSK</sequence>
<feature type="signal peptide" evidence="3">
    <location>
        <begin position="1"/>
        <end position="26"/>
    </location>
</feature>
<name>A0A3A3GK87_9BURK</name>
<dbReference type="GO" id="GO:0016787">
    <property type="term" value="F:hydrolase activity"/>
    <property type="evidence" value="ECO:0007669"/>
    <property type="project" value="UniProtKB-KW"/>
</dbReference>
<proteinExistence type="predicted"/>
<dbReference type="EMBL" id="QYUQ01000002">
    <property type="protein sequence ID" value="RJG01370.1"/>
    <property type="molecule type" value="Genomic_DNA"/>
</dbReference>
<evidence type="ECO:0000259" key="4">
    <source>
        <dbReference type="Pfam" id="PF14870"/>
    </source>
</evidence>
<dbReference type="Pfam" id="PF14870">
    <property type="entry name" value="PSII_BNR"/>
    <property type="match status" value="2"/>
</dbReference>
<accession>A0A3A3GK87</accession>
<feature type="domain" description="Photosynthesis system II assembly factor Ycf48/Hcf136-like" evidence="4">
    <location>
        <begin position="171"/>
        <end position="326"/>
    </location>
</feature>
<dbReference type="InterPro" id="IPR015943">
    <property type="entry name" value="WD40/YVTN_repeat-like_dom_sf"/>
</dbReference>
<dbReference type="OrthoDB" id="9767885at2"/>
<dbReference type="InterPro" id="IPR028203">
    <property type="entry name" value="PSII_CF48-like_dom"/>
</dbReference>